<name>A0ABQ1V5F6_9NOCA</name>
<dbReference type="EMBL" id="BMCS01000003">
    <property type="protein sequence ID" value="GGF39112.1"/>
    <property type="molecule type" value="Genomic_DNA"/>
</dbReference>
<dbReference type="RefSeq" id="WP_229705336.1">
    <property type="nucleotide sequence ID" value="NZ_BMCS01000003.1"/>
</dbReference>
<sequence>MPAVRIDFDRQEFYNIRRDPAVVALEEQVAQGIADRANDWGKGTFVVGSQQGRRNPQGRWRTSVVTADAKAMASNAKHNILIRSMP</sequence>
<evidence type="ECO:0000313" key="2">
    <source>
        <dbReference type="Proteomes" id="UP000632454"/>
    </source>
</evidence>
<keyword evidence="2" id="KW-1185">Reference proteome</keyword>
<gene>
    <name evidence="1" type="ORF">GCM10007298_38510</name>
</gene>
<evidence type="ECO:0000313" key="1">
    <source>
        <dbReference type="EMBL" id="GGF39112.1"/>
    </source>
</evidence>
<proteinExistence type="predicted"/>
<protein>
    <submittedName>
        <fullName evidence="1">Uncharacterized protein</fullName>
    </submittedName>
</protein>
<comment type="caution">
    <text evidence="1">The sequence shown here is derived from an EMBL/GenBank/DDBJ whole genome shotgun (WGS) entry which is preliminary data.</text>
</comment>
<dbReference type="Proteomes" id="UP000632454">
    <property type="component" value="Unassembled WGS sequence"/>
</dbReference>
<organism evidence="1 2">
    <name type="scientific">Williamsia phyllosphaerae</name>
    <dbReference type="NCBI Taxonomy" id="885042"/>
    <lineage>
        <taxon>Bacteria</taxon>
        <taxon>Bacillati</taxon>
        <taxon>Actinomycetota</taxon>
        <taxon>Actinomycetes</taxon>
        <taxon>Mycobacteriales</taxon>
        <taxon>Nocardiaceae</taxon>
        <taxon>Williamsia</taxon>
    </lineage>
</organism>
<reference evidence="2" key="1">
    <citation type="journal article" date="2019" name="Int. J. Syst. Evol. Microbiol.">
        <title>The Global Catalogue of Microorganisms (GCM) 10K type strain sequencing project: providing services to taxonomists for standard genome sequencing and annotation.</title>
        <authorList>
            <consortium name="The Broad Institute Genomics Platform"/>
            <consortium name="The Broad Institute Genome Sequencing Center for Infectious Disease"/>
            <person name="Wu L."/>
            <person name="Ma J."/>
        </authorList>
    </citation>
    <scope>NUCLEOTIDE SEQUENCE [LARGE SCALE GENOMIC DNA]</scope>
    <source>
        <strain evidence="2">CCM 7855</strain>
    </source>
</reference>
<accession>A0ABQ1V5F6</accession>